<dbReference type="Gene3D" id="3.30.200.20">
    <property type="entry name" value="Phosphorylase Kinase, domain 1"/>
    <property type="match status" value="1"/>
</dbReference>
<dbReference type="GO" id="GO:0005829">
    <property type="term" value="C:cytosol"/>
    <property type="evidence" value="ECO:0007669"/>
    <property type="project" value="TreeGrafter"/>
</dbReference>
<reference evidence="6 7" key="1">
    <citation type="journal article" date="2018" name="PLoS Pathog.">
        <title>Evolution of structural diversity of trichothecenes, a family of toxins produced by plant pathogenic and entomopathogenic fungi.</title>
        <authorList>
            <person name="Proctor R.H."/>
            <person name="McCormick S.P."/>
            <person name="Kim H.S."/>
            <person name="Cardoza R.E."/>
            <person name="Stanley A.M."/>
            <person name="Lindo L."/>
            <person name="Kelly A."/>
            <person name="Brown D.W."/>
            <person name="Lee T."/>
            <person name="Vaughan M.M."/>
            <person name="Alexander N.J."/>
            <person name="Busman M."/>
            <person name="Gutierrez S."/>
        </authorList>
    </citation>
    <scope>NUCLEOTIDE SEQUENCE [LARGE SCALE GENOMIC DNA]</scope>
    <source>
        <strain evidence="6 7">NRRL 13405</strain>
    </source>
</reference>
<evidence type="ECO:0000259" key="5">
    <source>
        <dbReference type="Pfam" id="PF01636"/>
    </source>
</evidence>
<organism evidence="6 7">
    <name type="scientific">Fusarium flagelliforme</name>
    <dbReference type="NCBI Taxonomy" id="2675880"/>
    <lineage>
        <taxon>Eukaryota</taxon>
        <taxon>Fungi</taxon>
        <taxon>Dikarya</taxon>
        <taxon>Ascomycota</taxon>
        <taxon>Pezizomycotina</taxon>
        <taxon>Sordariomycetes</taxon>
        <taxon>Hypocreomycetidae</taxon>
        <taxon>Hypocreales</taxon>
        <taxon>Nectriaceae</taxon>
        <taxon>Fusarium</taxon>
        <taxon>Fusarium incarnatum-equiseti species complex</taxon>
    </lineage>
</organism>
<dbReference type="AlphaFoldDB" id="A0A395M9G9"/>
<dbReference type="Gene3D" id="3.40.50.620">
    <property type="entry name" value="HUPs"/>
    <property type="match status" value="1"/>
</dbReference>
<dbReference type="SUPFAM" id="SSF52402">
    <property type="entry name" value="Adenine nucleotide alpha hydrolases-like"/>
    <property type="match status" value="1"/>
</dbReference>
<dbReference type="GO" id="GO:0002143">
    <property type="term" value="P:tRNA wobble position uridine thiolation"/>
    <property type="evidence" value="ECO:0007669"/>
    <property type="project" value="TreeGrafter"/>
</dbReference>
<dbReference type="InterPro" id="IPR002575">
    <property type="entry name" value="Aminoglycoside_PTrfase"/>
</dbReference>
<feature type="domain" description="Aminoglycoside phosphotransferase" evidence="5">
    <location>
        <begin position="118"/>
        <end position="291"/>
    </location>
</feature>
<comment type="subcellular location">
    <subcellularLocation>
        <location evidence="3">Cytoplasm</location>
    </subcellularLocation>
</comment>
<dbReference type="Pfam" id="PF01636">
    <property type="entry name" value="APH"/>
    <property type="match status" value="1"/>
</dbReference>
<keyword evidence="1 3" id="KW-0963">Cytoplasm</keyword>
<evidence type="ECO:0000256" key="1">
    <source>
        <dbReference type="ARBA" id="ARBA00022490"/>
    </source>
</evidence>
<accession>A0A395M9G9</accession>
<dbReference type="InterPro" id="IPR014729">
    <property type="entry name" value="Rossmann-like_a/b/a_fold"/>
</dbReference>
<evidence type="ECO:0000256" key="2">
    <source>
        <dbReference type="ARBA" id="ARBA00022694"/>
    </source>
</evidence>
<dbReference type="GO" id="GO:0016779">
    <property type="term" value="F:nucleotidyltransferase activity"/>
    <property type="evidence" value="ECO:0007669"/>
    <property type="project" value="UniProtKB-UniRule"/>
</dbReference>
<dbReference type="GO" id="GO:0000049">
    <property type="term" value="F:tRNA binding"/>
    <property type="evidence" value="ECO:0007669"/>
    <property type="project" value="InterPro"/>
</dbReference>
<dbReference type="Gene3D" id="3.90.1200.10">
    <property type="match status" value="1"/>
</dbReference>
<sequence length="872" mass="97102">MTSHQQLNDPTDTTQEVRSKVVHALSKTPFAVADLRRLSGGTANFIYHGTLKQSTGDEYRDGVVIKHGEGHVATHPSFKISTSRCVIEYESLIRLTELPPLQVQFYTISTPKTYYFNYDTNTQIQEYLPHATSLKEYVLKHLSHPTTSTHKPPCDRLGHALGAWLRMFHGWSQEPKQAALRETFVGNKDGQGLKNMINYQQLLQMVDRYPMILGNARDILQGVSDLAAEELLDETALCPIHGDFWTGNVLIPDVSVTDSVNDHIPIRIIDWELSQLGVRPLDLGQFIAELWSLTLYRNVGAAEWLVRAFASGYGLLDDSFAYRTIIHIGVHLICFARYWSSAPDPSQDEQQKTMIGIGRDIIVKAWSKDRDIVSTMFETLYVVRSFLPIGFDILVGPFEEQPHSALHNQQSGLPCSVREPRALTVTLYKPPEPVRPVLNPSSTPPPTPMPASDMNRPCKRCKAEDAAFRLRADPTCRDCYIQFVAYKLNRRLGALHKDTRSSKALTTRRYLAGLSFGSSSSVLAQLLSEQARHHSENKASSPFEPVIIHIDTDLSQSEDESPAQKLLTEYRHAFPHATFDCVPLKDVMSVKSIDWSTLPLDADTKDEDPSARLRQLFEALPTLTSRTDVLRQLIRHLLLQKAQDYACSALLLGHSTTALAALTLSEVANGRGFAVPTQVADGMTTVCTYKEVESGVMQETNRLEFPIYYPLREIFRNELNQYIDLVPSLKEIVPVDSSGSRSGNSVVSHKDLSIEEVMTRYFDSVEEGYSGIVANVVRTTGKLERVPGNNFCGSCGMSLDAEGDSRWAGEIGDDIGDGPGAAGAGRLCYGLFNVLYNMLSIMTETPHVRHAAFWLPKTHDPGGVICPTALPR</sequence>
<dbReference type="GO" id="GO:0032447">
    <property type="term" value="P:protein urmylation"/>
    <property type="evidence" value="ECO:0007669"/>
    <property type="project" value="UniProtKB-UniRule"/>
</dbReference>
<dbReference type="STRING" id="2594813.A0A395M9G9"/>
<dbReference type="Proteomes" id="UP000265631">
    <property type="component" value="Unassembled WGS sequence"/>
</dbReference>
<feature type="region of interest" description="Disordered" evidence="4">
    <location>
        <begin position="434"/>
        <end position="456"/>
    </location>
</feature>
<protein>
    <recommendedName>
        <fullName evidence="3">Cytoplasmic tRNA 2-thiolation protein 2</fullName>
    </recommendedName>
</protein>
<dbReference type="UniPathway" id="UPA00988"/>
<dbReference type="SUPFAM" id="SSF56112">
    <property type="entry name" value="Protein kinase-like (PK-like)"/>
    <property type="match status" value="1"/>
</dbReference>
<evidence type="ECO:0000256" key="3">
    <source>
        <dbReference type="HAMAP-Rule" id="MF_03054"/>
    </source>
</evidence>
<dbReference type="PANTHER" id="PTHR20882">
    <property type="entry name" value="CYTOPLASMIC TRNA 2-THIOLATION PROTEIN 2"/>
    <property type="match status" value="1"/>
</dbReference>
<name>A0A395M9G9_9HYPO</name>
<dbReference type="HAMAP" id="MF_03054">
    <property type="entry name" value="CTU2"/>
    <property type="match status" value="1"/>
</dbReference>
<dbReference type="InterPro" id="IPR019407">
    <property type="entry name" value="CTU2"/>
</dbReference>
<comment type="pathway">
    <text evidence="3">tRNA modification; 5-methoxycarbonylmethyl-2-thiouridine-tRNA biosynthesis.</text>
</comment>
<dbReference type="InterPro" id="IPR011009">
    <property type="entry name" value="Kinase-like_dom_sf"/>
</dbReference>
<dbReference type="PANTHER" id="PTHR20882:SF14">
    <property type="entry name" value="CYTOPLASMIC TRNA 2-THIOLATION PROTEIN 2"/>
    <property type="match status" value="1"/>
</dbReference>
<comment type="caution">
    <text evidence="6">The sequence shown here is derived from an EMBL/GenBank/DDBJ whole genome shotgun (WGS) entry which is preliminary data.</text>
</comment>
<evidence type="ECO:0000313" key="7">
    <source>
        <dbReference type="Proteomes" id="UP000265631"/>
    </source>
</evidence>
<keyword evidence="7" id="KW-1185">Reference proteome</keyword>
<comment type="function">
    <text evidence="3">Plays a central role in 2-thiolation of mcm(5)S(2)U at tRNA wobble positions of tRNA(Lys), tRNA(Glu) and tRNA(Gln). May act by forming a heterodimer with NCS6 that ligates sulfur from thiocarboxylated URM1 onto the uridine of tRNAs at wobble position. Prior mcm(5) tRNA modification by the elongator complex is required for 2-thiolation. May also be involved in protein urmylation.</text>
</comment>
<evidence type="ECO:0000313" key="6">
    <source>
        <dbReference type="EMBL" id="RFN44552.1"/>
    </source>
</evidence>
<proteinExistence type="inferred from homology"/>
<dbReference type="Pfam" id="PF10288">
    <property type="entry name" value="CTU2"/>
    <property type="match status" value="1"/>
</dbReference>
<keyword evidence="2 3" id="KW-0819">tRNA processing</keyword>
<gene>
    <name evidence="3" type="primary">NCS2</name>
    <name evidence="3" type="synonym">CTU2</name>
    <name evidence="6" type="ORF">FIE12Z_11198</name>
</gene>
<dbReference type="EMBL" id="PXXK01000422">
    <property type="protein sequence ID" value="RFN44552.1"/>
    <property type="molecule type" value="Genomic_DNA"/>
</dbReference>
<dbReference type="GO" id="GO:0016783">
    <property type="term" value="F:sulfurtransferase activity"/>
    <property type="evidence" value="ECO:0007669"/>
    <property type="project" value="TreeGrafter"/>
</dbReference>
<comment type="similarity">
    <text evidence="3">Belongs to the CTU2/NCS2 family.</text>
</comment>
<evidence type="ECO:0000256" key="4">
    <source>
        <dbReference type="SAM" id="MobiDB-lite"/>
    </source>
</evidence>